<dbReference type="Pfam" id="PF13347">
    <property type="entry name" value="MFS_2"/>
    <property type="match status" value="1"/>
</dbReference>
<feature type="transmembrane region" description="Helical" evidence="1">
    <location>
        <begin position="308"/>
        <end position="326"/>
    </location>
</feature>
<dbReference type="Proteomes" id="UP001595698">
    <property type="component" value="Unassembled WGS sequence"/>
</dbReference>
<keyword evidence="1" id="KW-1133">Transmembrane helix</keyword>
<feature type="transmembrane region" description="Helical" evidence="1">
    <location>
        <begin position="154"/>
        <end position="177"/>
    </location>
</feature>
<dbReference type="Gene3D" id="1.20.1250.20">
    <property type="entry name" value="MFS general substrate transporter like domains"/>
    <property type="match status" value="2"/>
</dbReference>
<feature type="transmembrane region" description="Helical" evidence="1">
    <location>
        <begin position="418"/>
        <end position="441"/>
    </location>
</feature>
<feature type="transmembrane region" description="Helical" evidence="1">
    <location>
        <begin position="332"/>
        <end position="357"/>
    </location>
</feature>
<dbReference type="InterPro" id="IPR036259">
    <property type="entry name" value="MFS_trans_sf"/>
</dbReference>
<feature type="transmembrane region" description="Helical" evidence="1">
    <location>
        <begin position="378"/>
        <end position="398"/>
    </location>
</feature>
<feature type="transmembrane region" description="Helical" evidence="1">
    <location>
        <begin position="89"/>
        <end position="107"/>
    </location>
</feature>
<evidence type="ECO:0000256" key="1">
    <source>
        <dbReference type="SAM" id="Phobius"/>
    </source>
</evidence>
<keyword evidence="1" id="KW-0812">Transmembrane</keyword>
<keyword evidence="1" id="KW-0472">Membrane</keyword>
<protein>
    <submittedName>
        <fullName evidence="2">MFS transporter</fullName>
    </submittedName>
</protein>
<proteinExistence type="predicted"/>
<feature type="transmembrane region" description="Helical" evidence="1">
    <location>
        <begin position="113"/>
        <end position="133"/>
    </location>
</feature>
<dbReference type="RefSeq" id="WP_386187358.1">
    <property type="nucleotide sequence ID" value="NZ_JBHSBC010000001.1"/>
</dbReference>
<feature type="transmembrane region" description="Helical" evidence="1">
    <location>
        <begin position="277"/>
        <end position="296"/>
    </location>
</feature>
<dbReference type="PANTHER" id="PTHR11328:SF24">
    <property type="entry name" value="MAJOR FACILITATOR SUPERFAMILY (MFS) PROFILE DOMAIN-CONTAINING PROTEIN"/>
    <property type="match status" value="1"/>
</dbReference>
<organism evidence="2 3">
    <name type="scientific">Streptosporangium jomthongense</name>
    <dbReference type="NCBI Taxonomy" id="1193683"/>
    <lineage>
        <taxon>Bacteria</taxon>
        <taxon>Bacillati</taxon>
        <taxon>Actinomycetota</taxon>
        <taxon>Actinomycetes</taxon>
        <taxon>Streptosporangiales</taxon>
        <taxon>Streptosporangiaceae</taxon>
        <taxon>Streptosporangium</taxon>
    </lineage>
</organism>
<gene>
    <name evidence="2" type="ORF">ACFOYY_02480</name>
</gene>
<feature type="transmembrane region" description="Helical" evidence="1">
    <location>
        <begin position="183"/>
        <end position="206"/>
    </location>
</feature>
<name>A0ABV8EV31_9ACTN</name>
<keyword evidence="3" id="KW-1185">Reference proteome</keyword>
<dbReference type="InterPro" id="IPR039672">
    <property type="entry name" value="MFS_2"/>
</dbReference>
<evidence type="ECO:0000313" key="2">
    <source>
        <dbReference type="EMBL" id="MFC3978968.1"/>
    </source>
</evidence>
<feature type="transmembrane region" description="Helical" evidence="1">
    <location>
        <begin position="49"/>
        <end position="68"/>
    </location>
</feature>
<dbReference type="PANTHER" id="PTHR11328">
    <property type="entry name" value="MAJOR FACILITATOR SUPERFAMILY DOMAIN-CONTAINING PROTEIN"/>
    <property type="match status" value="1"/>
</dbReference>
<comment type="caution">
    <text evidence="2">The sequence shown here is derived from an EMBL/GenBank/DDBJ whole genome shotgun (WGS) entry which is preliminary data.</text>
</comment>
<dbReference type="EMBL" id="JBHSBC010000001">
    <property type="protein sequence ID" value="MFC3978968.1"/>
    <property type="molecule type" value="Genomic_DNA"/>
</dbReference>
<sequence>MVTPAPVPAPLIVPRAVRVGYGVGSVCTGTFSTVPGLLLLFYMTNVLAVPAWAAGLVVFLPKLWDMVLDPWVGRRSDHTVSRFGARRPWMLLGALTLPVTFALMFAGPPLTGLPAALYVAVCYLATATAYAFYEVPYKAMAAEMTDDYHERSALLQWKMVFVGGAILLSGSVAPAVAGDEVSGYRLMGLLVAAVLLASMLASFFGTARVPAPEAPRAPRISGARGAGPSIRAQFAEARSSGAFMPLLALGCAQMFAAGVLLSGAPYFATYILGDPGAVTTLFMCVVGPLLVTMPLWVRLSRRYDKRGAMALGSALFAAGAAGTALSGSLGPVYAHLCLLVVGVGYAGLQLLQVSMLADVVAHDTMVTGGRRAGSFTGLWAACETVVFALGALVLGWLLGAAGFVESGPANPVAQPEAAVAVTLYGGTLLPALFAGISLLLARRYPLTARTLTAGGVTPAGE</sequence>
<reference evidence="3" key="1">
    <citation type="journal article" date="2019" name="Int. J. Syst. Evol. Microbiol.">
        <title>The Global Catalogue of Microorganisms (GCM) 10K type strain sequencing project: providing services to taxonomists for standard genome sequencing and annotation.</title>
        <authorList>
            <consortium name="The Broad Institute Genomics Platform"/>
            <consortium name="The Broad Institute Genome Sequencing Center for Infectious Disease"/>
            <person name="Wu L."/>
            <person name="Ma J."/>
        </authorList>
    </citation>
    <scope>NUCLEOTIDE SEQUENCE [LARGE SCALE GENOMIC DNA]</scope>
    <source>
        <strain evidence="3">TBRC 7912</strain>
    </source>
</reference>
<evidence type="ECO:0000313" key="3">
    <source>
        <dbReference type="Proteomes" id="UP001595698"/>
    </source>
</evidence>
<feature type="transmembrane region" description="Helical" evidence="1">
    <location>
        <begin position="246"/>
        <end position="271"/>
    </location>
</feature>
<dbReference type="SUPFAM" id="SSF103473">
    <property type="entry name" value="MFS general substrate transporter"/>
    <property type="match status" value="1"/>
</dbReference>
<accession>A0ABV8EV31</accession>